<feature type="domain" description="L-asparaginase N-terminal" evidence="2">
    <location>
        <begin position="11"/>
        <end position="120"/>
    </location>
</feature>
<dbReference type="InterPro" id="IPR036152">
    <property type="entry name" value="Asp/glu_Ase-like_sf"/>
</dbReference>
<organism evidence="4 5">
    <name type="scientific">Colletotrichum plurivorum</name>
    <dbReference type="NCBI Taxonomy" id="2175906"/>
    <lineage>
        <taxon>Eukaryota</taxon>
        <taxon>Fungi</taxon>
        <taxon>Dikarya</taxon>
        <taxon>Ascomycota</taxon>
        <taxon>Pezizomycotina</taxon>
        <taxon>Sordariomycetes</taxon>
        <taxon>Hypocreomycetidae</taxon>
        <taxon>Glomerellales</taxon>
        <taxon>Glomerellaceae</taxon>
        <taxon>Colletotrichum</taxon>
        <taxon>Colletotrichum orchidearum species complex</taxon>
    </lineage>
</organism>
<evidence type="ECO:0000313" key="4">
    <source>
        <dbReference type="EMBL" id="KAF6819175.1"/>
    </source>
</evidence>
<evidence type="ECO:0000259" key="3">
    <source>
        <dbReference type="Pfam" id="PF17763"/>
    </source>
</evidence>
<dbReference type="Proteomes" id="UP000654918">
    <property type="component" value="Unassembled WGS sequence"/>
</dbReference>
<reference evidence="4" key="1">
    <citation type="journal article" date="2020" name="Phytopathology">
        <title>Genome Sequence Resources of Colletotrichum truncatum, C. plurivorum, C. musicola, and C. sojae: Four Species Pathogenic to Soybean (Glycine max).</title>
        <authorList>
            <person name="Rogerio F."/>
            <person name="Boufleur T.R."/>
            <person name="Ciampi-Guillardi M."/>
            <person name="Sukno S.A."/>
            <person name="Thon M.R."/>
            <person name="Massola Junior N.S."/>
            <person name="Baroncelli R."/>
        </authorList>
    </citation>
    <scope>NUCLEOTIDE SEQUENCE</scope>
    <source>
        <strain evidence="4">LFN00145</strain>
    </source>
</reference>
<name>A0A8H6JU18_9PEZI</name>
<gene>
    <name evidence="4" type="ORF">CPLU01_13118</name>
</gene>
<dbReference type="PROSITE" id="PS51732">
    <property type="entry name" value="ASN_GLN_ASE_3"/>
    <property type="match status" value="1"/>
</dbReference>
<dbReference type="Gene3D" id="3.40.50.1170">
    <property type="entry name" value="L-asparaginase, N-terminal domain"/>
    <property type="match status" value="1"/>
</dbReference>
<dbReference type="InterPro" id="IPR040919">
    <property type="entry name" value="Asparaginase_C"/>
</dbReference>
<dbReference type="PIRSF" id="PIRSF500176">
    <property type="entry name" value="L_ASNase"/>
    <property type="match status" value="1"/>
</dbReference>
<evidence type="ECO:0000313" key="5">
    <source>
        <dbReference type="Proteomes" id="UP000654918"/>
    </source>
</evidence>
<dbReference type="InterPro" id="IPR037152">
    <property type="entry name" value="L-asparaginase_N_sf"/>
</dbReference>
<dbReference type="PANTHER" id="PTHR11707:SF28">
    <property type="entry name" value="60 KDA LYSOPHOSPHOLIPASE"/>
    <property type="match status" value="1"/>
</dbReference>
<sequence>MDARFCSCNPDVVGAVMIHGTNTLADTVGLASHVISPGLNPFVATGSMRPNSALSADGPSNIYDAVRTAIHPEARDRGAMIAMNDYLVSAFYATETNGNTVSTFLSPDQGYIAQFMSRQPDVFFGASLPKARHYFNPFNLTSPLPKVVVLYGYQGFDASLLYFAADNGAKGIVIMGVGPGALSTAATLAANDLYGRGVITVASFRPYFGATVPGPQTRNIISSGFLRGENACIQLQLFLGAGYDFQGMQKLLEGDVRRALYNEATPLYNGTVW</sequence>
<dbReference type="GO" id="GO:0004067">
    <property type="term" value="F:asparaginase activity"/>
    <property type="evidence" value="ECO:0007669"/>
    <property type="project" value="UniProtKB-UniRule"/>
</dbReference>
<dbReference type="SMART" id="SM00870">
    <property type="entry name" value="Asparaginase"/>
    <property type="match status" value="1"/>
</dbReference>
<feature type="domain" description="Asparaginase/glutaminase C-terminal" evidence="3">
    <location>
        <begin position="146"/>
        <end position="251"/>
    </location>
</feature>
<comment type="caution">
    <text evidence="4">The sequence shown here is derived from an EMBL/GenBank/DDBJ whole genome shotgun (WGS) entry which is preliminary data.</text>
</comment>
<dbReference type="EC" id="3.5.1.1" evidence="1"/>
<dbReference type="Pfam" id="PF00710">
    <property type="entry name" value="Asparaginase"/>
    <property type="match status" value="1"/>
</dbReference>
<dbReference type="InterPro" id="IPR006034">
    <property type="entry name" value="Asparaginase/glutaminase-like"/>
</dbReference>
<protein>
    <recommendedName>
        <fullName evidence="1">asparaginase</fullName>
        <ecNumber evidence="1">3.5.1.1</ecNumber>
    </recommendedName>
</protein>
<dbReference type="SUPFAM" id="SSF53774">
    <property type="entry name" value="Glutaminase/Asparaginase"/>
    <property type="match status" value="1"/>
</dbReference>
<dbReference type="InterPro" id="IPR027473">
    <property type="entry name" value="L-asparaginase_C"/>
</dbReference>
<evidence type="ECO:0000259" key="2">
    <source>
        <dbReference type="Pfam" id="PF00710"/>
    </source>
</evidence>
<dbReference type="GO" id="GO:0009066">
    <property type="term" value="P:aspartate family amino acid metabolic process"/>
    <property type="evidence" value="ECO:0007669"/>
    <property type="project" value="UniProtKB-ARBA"/>
</dbReference>
<evidence type="ECO:0000256" key="1">
    <source>
        <dbReference type="ARBA" id="ARBA00012920"/>
    </source>
</evidence>
<keyword evidence="5" id="KW-1185">Reference proteome</keyword>
<dbReference type="PIRSF" id="PIRSF001220">
    <property type="entry name" value="L-ASNase_gatD"/>
    <property type="match status" value="1"/>
</dbReference>
<dbReference type="PANTHER" id="PTHR11707">
    <property type="entry name" value="L-ASPARAGINASE"/>
    <property type="match status" value="1"/>
</dbReference>
<dbReference type="InterPro" id="IPR027474">
    <property type="entry name" value="L-asparaginase_N"/>
</dbReference>
<proteinExistence type="predicted"/>
<accession>A0A8H6JU18</accession>
<dbReference type="Gene3D" id="3.40.50.40">
    <property type="match status" value="1"/>
</dbReference>
<dbReference type="Pfam" id="PF17763">
    <property type="entry name" value="Asparaginase_C"/>
    <property type="match status" value="1"/>
</dbReference>
<dbReference type="EMBL" id="WIGO01000291">
    <property type="protein sequence ID" value="KAF6819175.1"/>
    <property type="molecule type" value="Genomic_DNA"/>
</dbReference>
<dbReference type="AlphaFoldDB" id="A0A8H6JU18"/>